<name>A0A4D6MCN7_VIGUN</name>
<accession>A0A4D6MCN7</accession>
<evidence type="ECO:0000256" key="1">
    <source>
        <dbReference type="SAM" id="MobiDB-lite"/>
    </source>
</evidence>
<gene>
    <name evidence="2" type="ORF">DEO72_LG6g2264</name>
</gene>
<dbReference type="EMBL" id="CP039350">
    <property type="protein sequence ID" value="QCD97554.1"/>
    <property type="molecule type" value="Genomic_DNA"/>
</dbReference>
<keyword evidence="3" id="KW-1185">Reference proteome</keyword>
<reference evidence="2 3" key="1">
    <citation type="submission" date="2019-04" db="EMBL/GenBank/DDBJ databases">
        <title>An improved genome assembly and genetic linkage map for asparagus bean, Vigna unguiculata ssp. sesquipedialis.</title>
        <authorList>
            <person name="Xia Q."/>
            <person name="Zhang R."/>
            <person name="Dong Y."/>
        </authorList>
    </citation>
    <scope>NUCLEOTIDE SEQUENCE [LARGE SCALE GENOMIC DNA]</scope>
    <source>
        <tissue evidence="2">Leaf</tissue>
    </source>
</reference>
<organism evidence="2 3">
    <name type="scientific">Vigna unguiculata</name>
    <name type="common">Cowpea</name>
    <dbReference type="NCBI Taxonomy" id="3917"/>
    <lineage>
        <taxon>Eukaryota</taxon>
        <taxon>Viridiplantae</taxon>
        <taxon>Streptophyta</taxon>
        <taxon>Embryophyta</taxon>
        <taxon>Tracheophyta</taxon>
        <taxon>Spermatophyta</taxon>
        <taxon>Magnoliopsida</taxon>
        <taxon>eudicotyledons</taxon>
        <taxon>Gunneridae</taxon>
        <taxon>Pentapetalae</taxon>
        <taxon>rosids</taxon>
        <taxon>fabids</taxon>
        <taxon>Fabales</taxon>
        <taxon>Fabaceae</taxon>
        <taxon>Papilionoideae</taxon>
        <taxon>50 kb inversion clade</taxon>
        <taxon>NPAAA clade</taxon>
        <taxon>indigoferoid/millettioid clade</taxon>
        <taxon>Phaseoleae</taxon>
        <taxon>Vigna</taxon>
    </lineage>
</organism>
<dbReference type="Proteomes" id="UP000501690">
    <property type="component" value="Linkage Group LG6"/>
</dbReference>
<feature type="region of interest" description="Disordered" evidence="1">
    <location>
        <begin position="29"/>
        <end position="58"/>
    </location>
</feature>
<dbReference type="AlphaFoldDB" id="A0A4D6MCN7"/>
<protein>
    <submittedName>
        <fullName evidence="2">Uncharacterized protein</fullName>
    </submittedName>
</protein>
<sequence length="58" mass="7093">MEEKKKLVEARCDGGRAQRWWSMALGREEEAMEVQERRPKETQDRRRSLKNEKDFRNL</sequence>
<proteinExistence type="predicted"/>
<evidence type="ECO:0000313" key="3">
    <source>
        <dbReference type="Proteomes" id="UP000501690"/>
    </source>
</evidence>
<evidence type="ECO:0000313" key="2">
    <source>
        <dbReference type="EMBL" id="QCD97554.1"/>
    </source>
</evidence>